<feature type="non-terminal residue" evidence="1">
    <location>
        <position position="1"/>
    </location>
</feature>
<dbReference type="EMBL" id="BKCJ010992143">
    <property type="protein sequence ID" value="GFC62023.1"/>
    <property type="molecule type" value="Genomic_DNA"/>
</dbReference>
<comment type="caution">
    <text evidence="1">The sequence shown here is derived from an EMBL/GenBank/DDBJ whole genome shotgun (WGS) entry which is preliminary data.</text>
</comment>
<reference evidence="1" key="1">
    <citation type="journal article" date="2019" name="Sci. Rep.">
        <title>Draft genome of Tanacetum cinerariifolium, the natural source of mosquito coil.</title>
        <authorList>
            <person name="Yamashiro T."/>
            <person name="Shiraishi A."/>
            <person name="Satake H."/>
            <person name="Nakayama K."/>
        </authorList>
    </citation>
    <scope>NUCLEOTIDE SEQUENCE</scope>
</reference>
<accession>A0A699Q8I4</accession>
<protein>
    <submittedName>
        <fullName evidence="1">Uncharacterized protein</fullName>
    </submittedName>
</protein>
<organism evidence="1">
    <name type="scientific">Tanacetum cinerariifolium</name>
    <name type="common">Dalmatian daisy</name>
    <name type="synonym">Chrysanthemum cinerariifolium</name>
    <dbReference type="NCBI Taxonomy" id="118510"/>
    <lineage>
        <taxon>Eukaryota</taxon>
        <taxon>Viridiplantae</taxon>
        <taxon>Streptophyta</taxon>
        <taxon>Embryophyta</taxon>
        <taxon>Tracheophyta</taxon>
        <taxon>Spermatophyta</taxon>
        <taxon>Magnoliopsida</taxon>
        <taxon>eudicotyledons</taxon>
        <taxon>Gunneridae</taxon>
        <taxon>Pentapetalae</taxon>
        <taxon>asterids</taxon>
        <taxon>campanulids</taxon>
        <taxon>Asterales</taxon>
        <taxon>Asteraceae</taxon>
        <taxon>Asteroideae</taxon>
        <taxon>Anthemideae</taxon>
        <taxon>Anthemidinae</taxon>
        <taxon>Tanacetum</taxon>
    </lineage>
</organism>
<name>A0A699Q8I4_TANCI</name>
<dbReference type="AlphaFoldDB" id="A0A699Q8I4"/>
<proteinExistence type="predicted"/>
<evidence type="ECO:0000313" key="1">
    <source>
        <dbReference type="EMBL" id="GFC62023.1"/>
    </source>
</evidence>
<gene>
    <name evidence="1" type="ORF">Tci_833993</name>
</gene>
<sequence>DNEPNDIADIFKIKGNLFYFETPLCEAFNDFNYLLKINKDLFTFNIQGTGTYEEYELNNHNGITKWTTCSSDVDGFCNDGELPGMVRFKSMTYFQDHKWYEELADGKLMDETLAFKARVEGS</sequence>